<dbReference type="SUPFAM" id="SSF47459">
    <property type="entry name" value="HLH, helix-loop-helix DNA-binding domain"/>
    <property type="match status" value="1"/>
</dbReference>
<proteinExistence type="predicted"/>
<name>A0A9D4W3K9_PEA</name>
<dbReference type="InterPro" id="IPR036638">
    <property type="entry name" value="HLH_DNA-bd_sf"/>
</dbReference>
<dbReference type="PANTHER" id="PTHR13935">
    <property type="entry name" value="ACHAETE-SCUTE TRANSCRIPTION FACTOR-RELATED"/>
    <property type="match status" value="1"/>
</dbReference>
<feature type="domain" description="BHLH" evidence="6">
    <location>
        <begin position="91"/>
        <end position="143"/>
    </location>
</feature>
<dbReference type="InterPro" id="IPR015660">
    <property type="entry name" value="MASH1/Ascl1a-like"/>
</dbReference>
<keyword evidence="3" id="KW-0238">DNA-binding</keyword>
<evidence type="ECO:0000313" key="8">
    <source>
        <dbReference type="Proteomes" id="UP001058974"/>
    </source>
</evidence>
<gene>
    <name evidence="7" type="ORF">KIW84_061355</name>
</gene>
<dbReference type="GO" id="GO:0000977">
    <property type="term" value="F:RNA polymerase II transcription regulatory region sequence-specific DNA binding"/>
    <property type="evidence" value="ECO:0007669"/>
    <property type="project" value="TreeGrafter"/>
</dbReference>
<comment type="subcellular location">
    <subcellularLocation>
        <location evidence="1">Nucleus</location>
    </subcellularLocation>
</comment>
<dbReference type="GO" id="GO:0090575">
    <property type="term" value="C:RNA polymerase II transcription regulator complex"/>
    <property type="evidence" value="ECO:0007669"/>
    <property type="project" value="TreeGrafter"/>
</dbReference>
<dbReference type="SMART" id="SM00353">
    <property type="entry name" value="HLH"/>
    <property type="match status" value="1"/>
</dbReference>
<protein>
    <recommendedName>
        <fullName evidence="6">BHLH domain-containing protein</fullName>
    </recommendedName>
</protein>
<keyword evidence="2" id="KW-0805">Transcription regulation</keyword>
<dbReference type="InterPro" id="IPR011598">
    <property type="entry name" value="bHLH_dom"/>
</dbReference>
<dbReference type="FunFam" id="4.10.280.10:FF:000074">
    <property type="entry name" value="Transcription factor ORG2"/>
    <property type="match status" value="1"/>
</dbReference>
<dbReference type="Pfam" id="PF00010">
    <property type="entry name" value="HLH"/>
    <property type="match status" value="1"/>
</dbReference>
<evidence type="ECO:0000259" key="6">
    <source>
        <dbReference type="PROSITE" id="PS50888"/>
    </source>
</evidence>
<dbReference type="AlphaFoldDB" id="A0A9D4W3K9"/>
<evidence type="ECO:0000256" key="1">
    <source>
        <dbReference type="ARBA" id="ARBA00004123"/>
    </source>
</evidence>
<reference evidence="7 8" key="1">
    <citation type="journal article" date="2022" name="Nat. Genet.">
        <title>Improved pea reference genome and pan-genome highlight genomic features and evolutionary characteristics.</title>
        <authorList>
            <person name="Yang T."/>
            <person name="Liu R."/>
            <person name="Luo Y."/>
            <person name="Hu S."/>
            <person name="Wang D."/>
            <person name="Wang C."/>
            <person name="Pandey M.K."/>
            <person name="Ge S."/>
            <person name="Xu Q."/>
            <person name="Li N."/>
            <person name="Li G."/>
            <person name="Huang Y."/>
            <person name="Saxena R.K."/>
            <person name="Ji Y."/>
            <person name="Li M."/>
            <person name="Yan X."/>
            <person name="He Y."/>
            <person name="Liu Y."/>
            <person name="Wang X."/>
            <person name="Xiang C."/>
            <person name="Varshney R.K."/>
            <person name="Ding H."/>
            <person name="Gao S."/>
            <person name="Zong X."/>
        </authorList>
    </citation>
    <scope>NUCLEOTIDE SEQUENCE [LARGE SCALE GENOMIC DNA]</scope>
    <source>
        <strain evidence="7 8">cv. Zhongwan 6</strain>
    </source>
</reference>
<dbReference type="GO" id="GO:0000981">
    <property type="term" value="F:DNA-binding transcription factor activity, RNA polymerase II-specific"/>
    <property type="evidence" value="ECO:0007669"/>
    <property type="project" value="TreeGrafter"/>
</dbReference>
<keyword evidence="4" id="KW-0804">Transcription</keyword>
<dbReference type="PANTHER" id="PTHR13935:SF41">
    <property type="entry name" value="TRANSCRIPTION FACTOR ORG2-RELATED"/>
    <property type="match status" value="1"/>
</dbReference>
<dbReference type="PROSITE" id="PS50888">
    <property type="entry name" value="BHLH"/>
    <property type="match status" value="1"/>
</dbReference>
<dbReference type="EMBL" id="JAMSHJ010000006">
    <property type="protein sequence ID" value="KAI5394691.1"/>
    <property type="molecule type" value="Genomic_DNA"/>
</dbReference>
<accession>A0A9D4W3K9</accession>
<organism evidence="7 8">
    <name type="scientific">Pisum sativum</name>
    <name type="common">Garden pea</name>
    <name type="synonym">Lathyrus oleraceus</name>
    <dbReference type="NCBI Taxonomy" id="3888"/>
    <lineage>
        <taxon>Eukaryota</taxon>
        <taxon>Viridiplantae</taxon>
        <taxon>Streptophyta</taxon>
        <taxon>Embryophyta</taxon>
        <taxon>Tracheophyta</taxon>
        <taxon>Spermatophyta</taxon>
        <taxon>Magnoliopsida</taxon>
        <taxon>eudicotyledons</taxon>
        <taxon>Gunneridae</taxon>
        <taxon>Pentapetalae</taxon>
        <taxon>rosids</taxon>
        <taxon>fabids</taxon>
        <taxon>Fabales</taxon>
        <taxon>Fabaceae</taxon>
        <taxon>Papilionoideae</taxon>
        <taxon>50 kb inversion clade</taxon>
        <taxon>NPAAA clade</taxon>
        <taxon>Hologalegina</taxon>
        <taxon>IRL clade</taxon>
        <taxon>Fabeae</taxon>
        <taxon>Lathyrus</taxon>
    </lineage>
</organism>
<dbReference type="Proteomes" id="UP001058974">
    <property type="component" value="Chromosome 6"/>
</dbReference>
<dbReference type="Gramene" id="Psat06G0135500-T1">
    <property type="protein sequence ID" value="KAI5394691.1"/>
    <property type="gene ID" value="KIW84_061355"/>
</dbReference>
<evidence type="ECO:0000256" key="3">
    <source>
        <dbReference type="ARBA" id="ARBA00023125"/>
    </source>
</evidence>
<dbReference type="GO" id="GO:0010106">
    <property type="term" value="P:cellular response to iron ion starvation"/>
    <property type="evidence" value="ECO:0007669"/>
    <property type="project" value="UniProtKB-ARBA"/>
</dbReference>
<sequence length="261" mass="30036">MVIYIIIGFIGNFIIKCFNFNYSLNNMLAISPPPLFSSIGWPLEESISHNQNQNHFFKDTSDQLFHFHHQLDPENTSTDPSQATSNDLSMVKKLVHNASERDRRKKINNLYSSLRSLLPLSDQMKKLSIPLTISRVLKYIPELQKHVEGLMKRKEEILFKLSPKVDHDVKNHGYNSGFVVSSCRLNDSEVSIQISCYSTVHNVPLSEILLYLENDGFLLLNVSSSETFGGRVFYNLHYQVDKTKRLESDILNEKLLSIMEK</sequence>
<evidence type="ECO:0000256" key="5">
    <source>
        <dbReference type="ARBA" id="ARBA00023242"/>
    </source>
</evidence>
<dbReference type="GO" id="GO:0046983">
    <property type="term" value="F:protein dimerization activity"/>
    <property type="evidence" value="ECO:0007669"/>
    <property type="project" value="InterPro"/>
</dbReference>
<dbReference type="Gene3D" id="4.10.280.10">
    <property type="entry name" value="Helix-loop-helix DNA-binding domain"/>
    <property type="match status" value="1"/>
</dbReference>
<evidence type="ECO:0000256" key="4">
    <source>
        <dbReference type="ARBA" id="ARBA00023163"/>
    </source>
</evidence>
<evidence type="ECO:0000313" key="7">
    <source>
        <dbReference type="EMBL" id="KAI5394691.1"/>
    </source>
</evidence>
<evidence type="ECO:0000256" key="2">
    <source>
        <dbReference type="ARBA" id="ARBA00023015"/>
    </source>
</evidence>
<comment type="caution">
    <text evidence="7">The sequence shown here is derived from an EMBL/GenBank/DDBJ whole genome shotgun (WGS) entry which is preliminary data.</text>
</comment>
<keyword evidence="5" id="KW-0539">Nucleus</keyword>
<keyword evidence="8" id="KW-1185">Reference proteome</keyword>